<evidence type="ECO:0000313" key="4">
    <source>
        <dbReference type="EMBL" id="MBO8451423.1"/>
    </source>
</evidence>
<dbReference type="Gene3D" id="1.20.1420.20">
    <property type="entry name" value="M75 peptidase, HXXE motif"/>
    <property type="match status" value="1"/>
</dbReference>
<reference evidence="4" key="2">
    <citation type="journal article" date="2021" name="PeerJ">
        <title>Extensive microbial diversity within the chicken gut microbiome revealed by metagenomics and culture.</title>
        <authorList>
            <person name="Gilroy R."/>
            <person name="Ravi A."/>
            <person name="Getino M."/>
            <person name="Pursley I."/>
            <person name="Horton D.L."/>
            <person name="Alikhan N.F."/>
            <person name="Baker D."/>
            <person name="Gharbi K."/>
            <person name="Hall N."/>
            <person name="Watson M."/>
            <person name="Adriaenssens E.M."/>
            <person name="Foster-Nyarko E."/>
            <person name="Jarju S."/>
            <person name="Secka A."/>
            <person name="Antonio M."/>
            <person name="Oren A."/>
            <person name="Chaudhuri R.R."/>
            <person name="La Ragione R."/>
            <person name="Hildebrand F."/>
            <person name="Pallen M.J."/>
        </authorList>
    </citation>
    <scope>NUCLEOTIDE SEQUENCE</scope>
    <source>
        <strain evidence="4">B1-20833</strain>
    </source>
</reference>
<evidence type="ECO:0000256" key="2">
    <source>
        <dbReference type="ARBA" id="ARBA00022729"/>
    </source>
</evidence>
<reference evidence="4" key="1">
    <citation type="submission" date="2020-10" db="EMBL/GenBank/DDBJ databases">
        <authorList>
            <person name="Gilroy R."/>
        </authorList>
    </citation>
    <scope>NUCLEOTIDE SEQUENCE</scope>
    <source>
        <strain evidence="4">B1-20833</strain>
    </source>
</reference>
<accession>A0A9D9EPS1</accession>
<dbReference type="AlphaFoldDB" id="A0A9D9EPS1"/>
<comment type="caution">
    <text evidence="4">The sequence shown here is derived from an EMBL/GenBank/DDBJ whole genome shotgun (WGS) entry which is preliminary data.</text>
</comment>
<keyword evidence="2" id="KW-0732">Signal</keyword>
<evidence type="ECO:0000313" key="5">
    <source>
        <dbReference type="Proteomes" id="UP000823661"/>
    </source>
</evidence>
<evidence type="ECO:0000256" key="1">
    <source>
        <dbReference type="ARBA" id="ARBA00004196"/>
    </source>
</evidence>
<comment type="subcellular location">
    <subcellularLocation>
        <location evidence="1">Cell envelope</location>
    </subcellularLocation>
</comment>
<name>A0A9D9EPS1_9BACT</name>
<dbReference type="InterPro" id="IPR018976">
    <property type="entry name" value="Imelysin-like"/>
</dbReference>
<feature type="domain" description="Imelysin-like" evidence="3">
    <location>
        <begin position="49"/>
        <end position="387"/>
    </location>
</feature>
<dbReference type="Proteomes" id="UP000823661">
    <property type="component" value="Unassembled WGS sequence"/>
</dbReference>
<organism evidence="4 5">
    <name type="scientific">Candidatus Cryptobacteroides intestinavium</name>
    <dbReference type="NCBI Taxonomy" id="2840766"/>
    <lineage>
        <taxon>Bacteria</taxon>
        <taxon>Pseudomonadati</taxon>
        <taxon>Bacteroidota</taxon>
        <taxon>Bacteroidia</taxon>
        <taxon>Bacteroidales</taxon>
        <taxon>Candidatus Cryptobacteroides</taxon>
    </lineage>
</organism>
<proteinExistence type="predicted"/>
<dbReference type="InterPro" id="IPR038352">
    <property type="entry name" value="Imelysin_sf"/>
</dbReference>
<gene>
    <name evidence="4" type="ORF">IAC06_00875</name>
</gene>
<dbReference type="Pfam" id="PF09375">
    <property type="entry name" value="Peptidase_M75"/>
    <property type="match status" value="1"/>
</dbReference>
<dbReference type="InterPro" id="IPR034982">
    <property type="entry name" value="Imelysin-like_IrpA"/>
</dbReference>
<evidence type="ECO:0000259" key="3">
    <source>
        <dbReference type="Pfam" id="PF09375"/>
    </source>
</evidence>
<dbReference type="EMBL" id="JADIMI010000009">
    <property type="protein sequence ID" value="MBO8451423.1"/>
    <property type="molecule type" value="Genomic_DNA"/>
</dbReference>
<dbReference type="GO" id="GO:0030313">
    <property type="term" value="C:cell envelope"/>
    <property type="evidence" value="ECO:0007669"/>
    <property type="project" value="UniProtKB-SubCell"/>
</dbReference>
<dbReference type="PROSITE" id="PS51257">
    <property type="entry name" value="PROKAR_LIPOPROTEIN"/>
    <property type="match status" value="1"/>
</dbReference>
<protein>
    <submittedName>
        <fullName evidence="4">Peptidase M75</fullName>
    </submittedName>
</protein>
<dbReference type="CDD" id="cd14658">
    <property type="entry name" value="Imelysin-like_IrpA"/>
    <property type="match status" value="1"/>
</dbReference>
<sequence length="399" mass="43685">MKKLIYFSAAVLAVAGLSSCEEKTPDFSEENDDARLSAIAATFVNKTVIPTYHYLSDYTAELADRLEAFNAQKSQANLDAVCESFLTARAYWEKTEAFLFGAATDFGIDPHIDSWPLDVTGLQTLFDSPDMIEQLEGEGGDAYAGSQLGNGLLGFHGIEYIIFEGGEPKDYTKITDLDMIYCIAVAGDLRNKCWQMEIAWRGDDGTDGSRYEYVADVLEANVTMTNGSSYGENMLNSGKPGSTYATWRQAMQAILDGSVTIADEVANQKIGRPYLGSSEEDINYIESPYSYKSIQDFYDNMVSIKNVYYGGLDAESTGAASDSYDSVNSLHAYLAEVNPELDARLIAAIDKALAEINGEGTGMKWPFVNNRQDPSVGEAQEAVAELNTVLDEAKTYFAE</sequence>